<proteinExistence type="predicted"/>
<dbReference type="KEGG" id="mmob:F6R98_18035"/>
<evidence type="ECO:0000313" key="1">
    <source>
        <dbReference type="EMBL" id="QFY44296.1"/>
    </source>
</evidence>
<reference evidence="1 2" key="1">
    <citation type="submission" date="2019-09" db="EMBL/GenBank/DDBJ databases">
        <title>Ecophysiology of the spiral-shaped methanotroph Methylospira mobilis as revealed by the complete genome sequence.</title>
        <authorList>
            <person name="Oshkin I.Y."/>
            <person name="Dedysh S.N."/>
            <person name="Miroshnikov K."/>
            <person name="Danilova O.V."/>
            <person name="Hakobyan A."/>
            <person name="Liesack W."/>
        </authorList>
    </citation>
    <scope>NUCLEOTIDE SEQUENCE [LARGE SCALE GENOMIC DNA]</scope>
    <source>
        <strain evidence="1 2">Shm1</strain>
    </source>
</reference>
<dbReference type="EMBL" id="CP044205">
    <property type="protein sequence ID" value="QFY44296.1"/>
    <property type="molecule type" value="Genomic_DNA"/>
</dbReference>
<protein>
    <submittedName>
        <fullName evidence="1">Uncharacterized protein</fullName>
    </submittedName>
</protein>
<name>A0A5Q0BRJ4_9GAMM</name>
<accession>A0A5Q0BRJ4</accession>
<dbReference type="Proteomes" id="UP000325755">
    <property type="component" value="Chromosome"/>
</dbReference>
<sequence>MPNRQKAIAEAFRDVQSEADPLTKKDLQIEHAPIRSDLTIVKWMMGFIFAAEVMPWIFKLFA</sequence>
<dbReference type="AlphaFoldDB" id="A0A5Q0BRJ4"/>
<evidence type="ECO:0000313" key="2">
    <source>
        <dbReference type="Proteomes" id="UP000325755"/>
    </source>
</evidence>
<gene>
    <name evidence="1" type="ORF">F6R98_18035</name>
</gene>
<organism evidence="1 2">
    <name type="scientific">Candidatus Methylospira mobilis</name>
    <dbReference type="NCBI Taxonomy" id="1808979"/>
    <lineage>
        <taxon>Bacteria</taxon>
        <taxon>Pseudomonadati</taxon>
        <taxon>Pseudomonadota</taxon>
        <taxon>Gammaproteobacteria</taxon>
        <taxon>Methylococcales</taxon>
        <taxon>Methylococcaceae</taxon>
        <taxon>Candidatus Methylospira</taxon>
    </lineage>
</organism>
<dbReference type="InParanoid" id="A0A5Q0BRJ4"/>
<keyword evidence="2" id="KW-1185">Reference proteome</keyword>
<dbReference type="RefSeq" id="WP_153250263.1">
    <property type="nucleotide sequence ID" value="NZ_CP044205.1"/>
</dbReference>
<dbReference type="OrthoDB" id="5771482at2"/>